<reference evidence="5" key="1">
    <citation type="submission" date="2016-05" db="EMBL/GenBank/DDBJ databases">
        <title>Comparative genomics of biotechnologically important yeasts.</title>
        <authorList>
            <consortium name="DOE Joint Genome Institute"/>
            <person name="Riley R."/>
            <person name="Haridas S."/>
            <person name="Wolfe K.H."/>
            <person name="Lopes M.R."/>
            <person name="Hittinger C.T."/>
            <person name="Goker M."/>
            <person name="Salamov A."/>
            <person name="Wisecaver J."/>
            <person name="Long T.M."/>
            <person name="Aerts A.L."/>
            <person name="Barry K."/>
            <person name="Choi C."/>
            <person name="Clum A."/>
            <person name="Coughlan A.Y."/>
            <person name="Deshpande S."/>
            <person name="Douglass A.P."/>
            <person name="Hanson S.J."/>
            <person name="Klenk H.-P."/>
            <person name="Labutti K."/>
            <person name="Lapidus A."/>
            <person name="Lindquist E."/>
            <person name="Lipzen A."/>
            <person name="Meier-Kolthoff J.P."/>
            <person name="Ohm R.A."/>
            <person name="Otillar R.P."/>
            <person name="Pangilinan J."/>
            <person name="Peng Y."/>
            <person name="Rokas A."/>
            <person name="Rosa C.A."/>
            <person name="Scheuner C."/>
            <person name="Sibirny A.A."/>
            <person name="Slot J.C."/>
            <person name="Stielow J.B."/>
            <person name="Sun H."/>
            <person name="Kurtzman C.P."/>
            <person name="Blackwell M."/>
            <person name="Grigoriev I.V."/>
            <person name="Jeffries T.W."/>
        </authorList>
    </citation>
    <scope>NUCLEOTIDE SEQUENCE [LARGE SCALE GENOMIC DNA]</scope>
    <source>
        <strain evidence="5">NRRL Y-17324</strain>
    </source>
</reference>
<gene>
    <name evidence="4" type="ORF">CANTADRAFT_23930</name>
</gene>
<dbReference type="GO" id="GO:0003677">
    <property type="term" value="F:DNA binding"/>
    <property type="evidence" value="ECO:0007669"/>
    <property type="project" value="InterPro"/>
</dbReference>
<feature type="region of interest" description="Disordered" evidence="2">
    <location>
        <begin position="190"/>
        <end position="217"/>
    </location>
</feature>
<evidence type="ECO:0000256" key="1">
    <source>
        <dbReference type="ARBA" id="ARBA00023159"/>
    </source>
</evidence>
<dbReference type="STRING" id="984487.A0A1E4SC55"/>
<dbReference type="Pfam" id="PF02805">
    <property type="entry name" value="Ada_Zn_binding"/>
    <property type="match status" value="1"/>
</dbReference>
<dbReference type="RefSeq" id="XP_020062222.1">
    <property type="nucleotide sequence ID" value="XM_020207021.1"/>
</dbReference>
<dbReference type="EMBL" id="KV453916">
    <property type="protein sequence ID" value="ODV77100.1"/>
    <property type="molecule type" value="Genomic_DNA"/>
</dbReference>
<keyword evidence="5" id="KW-1185">Reference proteome</keyword>
<evidence type="ECO:0000313" key="4">
    <source>
        <dbReference type="EMBL" id="ODV77100.1"/>
    </source>
</evidence>
<dbReference type="SUPFAM" id="SSF57884">
    <property type="entry name" value="Ada DNA repair protein, N-terminal domain (N-Ada 10)"/>
    <property type="match status" value="1"/>
</dbReference>
<dbReference type="Gene3D" id="1.10.10.60">
    <property type="entry name" value="Homeodomain-like"/>
    <property type="match status" value="1"/>
</dbReference>
<evidence type="ECO:0000259" key="3">
    <source>
        <dbReference type="Pfam" id="PF02805"/>
    </source>
</evidence>
<sequence>MVYSTDAAKWKAYEFSDPFAAGSFFVCNKINKFFCRPDCDARPITNLKSEIKFVEHPTQAIQLGYTPCESCDPVSSPCIDVQLLIKCVAHINQQIGFMPPLLDVNEDRNNQRIKANIIESKRANEEQILNTINNAAPGSSRRLSLPVINMDGKFSKDTTSLSKNDSDHYRLVDLACRHLALAAAMSIYQTSSSKNPSTPEEGNSPSSPSASKRRRRRGGVLGFKELAAKSKLSAWHFHRVFKSVTGLTPKTYGDKCWEFIKKHKESGKHSLFSSSPEDRSSTVATAGVKTPSLGYQTPASSTHSMSESVPTSPEFALPPSKRVKIESPDQVSPGSKANGFNVVNQYDNLGAQLNQPLDFNDVLTPALDETKNQYPIPQQATFEFNQPLFNNNFNMFESQMSNNNYTRAFSVPDLTKFNREYPSTLFGHTQKLEEAQDKAVKQETTSPLLSNISPSVEEAILGNIDVNLNSTPDMVNNFQPNQVDDFTNMMAELDTNMPMPADDYNNFGLQNLSPVLGINQGIEMNNFNAGYGAGLRNDNGLAEMLSTTVTEL</sequence>
<feature type="region of interest" description="Disordered" evidence="2">
    <location>
        <begin position="268"/>
        <end position="319"/>
    </location>
</feature>
<protein>
    <recommendedName>
        <fullName evidence="3">Ada DNA repair metal-binding domain-containing protein</fullName>
    </recommendedName>
</protein>
<dbReference type="OrthoDB" id="2447880at2759"/>
<keyword evidence="1" id="KW-0010">Activator</keyword>
<name>A0A1E4SC55_9ASCO</name>
<dbReference type="GO" id="GO:0006355">
    <property type="term" value="P:regulation of DNA-templated transcription"/>
    <property type="evidence" value="ECO:0007669"/>
    <property type="project" value="InterPro"/>
</dbReference>
<feature type="domain" description="Ada DNA repair metal-binding" evidence="3">
    <location>
        <begin position="9"/>
        <end position="73"/>
    </location>
</feature>
<dbReference type="AlphaFoldDB" id="A0A1E4SC55"/>
<organism evidence="4 5">
    <name type="scientific">Suhomyces tanzawaensis NRRL Y-17324</name>
    <dbReference type="NCBI Taxonomy" id="984487"/>
    <lineage>
        <taxon>Eukaryota</taxon>
        <taxon>Fungi</taxon>
        <taxon>Dikarya</taxon>
        <taxon>Ascomycota</taxon>
        <taxon>Saccharomycotina</taxon>
        <taxon>Pichiomycetes</taxon>
        <taxon>Debaryomycetaceae</taxon>
        <taxon>Suhomyces</taxon>
    </lineage>
</organism>
<dbReference type="GeneID" id="30981158"/>
<dbReference type="GO" id="GO:0006281">
    <property type="term" value="P:DNA repair"/>
    <property type="evidence" value="ECO:0007669"/>
    <property type="project" value="InterPro"/>
</dbReference>
<dbReference type="Gene3D" id="3.40.10.10">
    <property type="entry name" value="DNA Methylphosphotriester Repair Domain"/>
    <property type="match status" value="1"/>
</dbReference>
<feature type="compositionally biased region" description="Polar residues" evidence="2">
    <location>
        <begin position="293"/>
        <end position="311"/>
    </location>
</feature>
<dbReference type="GO" id="GO:0008168">
    <property type="term" value="F:methyltransferase activity"/>
    <property type="evidence" value="ECO:0007669"/>
    <property type="project" value="InterPro"/>
</dbReference>
<dbReference type="InterPro" id="IPR004026">
    <property type="entry name" value="Ada_DNA_repair_Zn-bd"/>
</dbReference>
<dbReference type="GO" id="GO:0008270">
    <property type="term" value="F:zinc ion binding"/>
    <property type="evidence" value="ECO:0007669"/>
    <property type="project" value="InterPro"/>
</dbReference>
<dbReference type="InterPro" id="IPR035451">
    <property type="entry name" value="Ada-like_dom_sf"/>
</dbReference>
<dbReference type="Proteomes" id="UP000094285">
    <property type="component" value="Unassembled WGS sequence"/>
</dbReference>
<proteinExistence type="predicted"/>
<evidence type="ECO:0000313" key="5">
    <source>
        <dbReference type="Proteomes" id="UP000094285"/>
    </source>
</evidence>
<feature type="compositionally biased region" description="Polar residues" evidence="2">
    <location>
        <begin position="190"/>
        <end position="203"/>
    </location>
</feature>
<evidence type="ECO:0000256" key="2">
    <source>
        <dbReference type="SAM" id="MobiDB-lite"/>
    </source>
</evidence>
<accession>A0A1E4SC55</accession>